<keyword evidence="3" id="KW-1185">Reference proteome</keyword>
<sequence length="61" mass="7046">MTQNLLMGRHQRFLEWDEVEVPEEPGHAEHNPTPEVQSTMSSSPDRNLFDQLKDLLAQLTT</sequence>
<evidence type="ECO:0000313" key="2">
    <source>
        <dbReference type="EMBL" id="MFC4636718.1"/>
    </source>
</evidence>
<reference evidence="3" key="1">
    <citation type="journal article" date="2019" name="Int. J. Syst. Evol. Microbiol.">
        <title>The Global Catalogue of Microorganisms (GCM) 10K type strain sequencing project: providing services to taxonomists for standard genome sequencing and annotation.</title>
        <authorList>
            <consortium name="The Broad Institute Genomics Platform"/>
            <consortium name="The Broad Institute Genome Sequencing Center for Infectious Disease"/>
            <person name="Wu L."/>
            <person name="Ma J."/>
        </authorList>
    </citation>
    <scope>NUCLEOTIDE SEQUENCE [LARGE SCALE GENOMIC DNA]</scope>
    <source>
        <strain evidence="3">CCUG 55995</strain>
    </source>
</reference>
<dbReference type="Proteomes" id="UP001595952">
    <property type="component" value="Unassembled WGS sequence"/>
</dbReference>
<protein>
    <submittedName>
        <fullName evidence="2">Uncharacterized protein</fullName>
    </submittedName>
</protein>
<gene>
    <name evidence="2" type="ORF">ACFO0D_00050</name>
</gene>
<proteinExistence type="predicted"/>
<organism evidence="2 3">
    <name type="scientific">Deinococcus hohokamensis</name>
    <dbReference type="NCBI Taxonomy" id="309883"/>
    <lineage>
        <taxon>Bacteria</taxon>
        <taxon>Thermotogati</taxon>
        <taxon>Deinococcota</taxon>
        <taxon>Deinococci</taxon>
        <taxon>Deinococcales</taxon>
        <taxon>Deinococcaceae</taxon>
        <taxon>Deinococcus</taxon>
    </lineage>
</organism>
<feature type="region of interest" description="Disordered" evidence="1">
    <location>
        <begin position="22"/>
        <end position="46"/>
    </location>
</feature>
<comment type="caution">
    <text evidence="2">The sequence shown here is derived from an EMBL/GenBank/DDBJ whole genome shotgun (WGS) entry which is preliminary data.</text>
</comment>
<name>A0ABV9I3M7_9DEIO</name>
<feature type="compositionally biased region" description="Polar residues" evidence="1">
    <location>
        <begin position="34"/>
        <end position="45"/>
    </location>
</feature>
<evidence type="ECO:0000256" key="1">
    <source>
        <dbReference type="SAM" id="MobiDB-lite"/>
    </source>
</evidence>
<evidence type="ECO:0000313" key="3">
    <source>
        <dbReference type="Proteomes" id="UP001595952"/>
    </source>
</evidence>
<dbReference type="EMBL" id="JBHSEI010000001">
    <property type="protein sequence ID" value="MFC4636718.1"/>
    <property type="molecule type" value="Genomic_DNA"/>
</dbReference>
<dbReference type="RefSeq" id="WP_380059766.1">
    <property type="nucleotide sequence ID" value="NZ_JBHSEI010000001.1"/>
</dbReference>
<accession>A0ABV9I3M7</accession>